<reference evidence="2 3" key="3">
    <citation type="journal article" date="2010" name="BMC Genomics">
        <title>Transcriptome sequencing and comparative analysis of cucumber flowers with different sex types.</title>
        <authorList>
            <person name="Guo S."/>
            <person name="Zheng Y."/>
            <person name="Joung J.G."/>
            <person name="Liu S."/>
            <person name="Zhang Z."/>
            <person name="Crasta O.R."/>
            <person name="Sobral B.W."/>
            <person name="Xu Y."/>
            <person name="Huang S."/>
            <person name="Fei Z."/>
        </authorList>
    </citation>
    <scope>NUCLEOTIDE SEQUENCE [LARGE SCALE GENOMIC DNA]</scope>
    <source>
        <strain evidence="3">cv. 9930</strain>
    </source>
</reference>
<accession>A0A0A0K120</accession>
<dbReference type="Gramene" id="KGN43148">
    <property type="protein sequence ID" value="KGN43148"/>
    <property type="gene ID" value="Csa_7G004025"/>
</dbReference>
<evidence type="ECO:0000313" key="3">
    <source>
        <dbReference type="Proteomes" id="UP000029981"/>
    </source>
</evidence>
<gene>
    <name evidence="2" type="ORF">Csa_7G004025</name>
</gene>
<sequence>MLTLRKEAAQKRKMTTTTEDRGKKASSYSSLSELDSPRKSYTKVLTNSSSSDSGSPKILPSSNKKEETPTGAFDSLDWTKTVVITRRYFHDDWKKIMAKLQEQLDLNITYKPFHAEKVAVTIEDKNLVNLLCKNRGWTTVGKYYVKFEASNIAKHASPKCLPSYGG</sequence>
<organism evidence="2 3">
    <name type="scientific">Cucumis sativus</name>
    <name type="common">Cucumber</name>
    <dbReference type="NCBI Taxonomy" id="3659"/>
    <lineage>
        <taxon>Eukaryota</taxon>
        <taxon>Viridiplantae</taxon>
        <taxon>Streptophyta</taxon>
        <taxon>Embryophyta</taxon>
        <taxon>Tracheophyta</taxon>
        <taxon>Spermatophyta</taxon>
        <taxon>Magnoliopsida</taxon>
        <taxon>eudicotyledons</taxon>
        <taxon>Gunneridae</taxon>
        <taxon>Pentapetalae</taxon>
        <taxon>rosids</taxon>
        <taxon>fabids</taxon>
        <taxon>Cucurbitales</taxon>
        <taxon>Cucurbitaceae</taxon>
        <taxon>Benincaseae</taxon>
        <taxon>Cucumis</taxon>
    </lineage>
</organism>
<dbReference type="EMBL" id="CM002928">
    <property type="protein sequence ID" value="KGN43148.1"/>
    <property type="molecule type" value="Genomic_DNA"/>
</dbReference>
<evidence type="ECO:0000256" key="1">
    <source>
        <dbReference type="SAM" id="MobiDB-lite"/>
    </source>
</evidence>
<name>A0A0A0K120_CUCSA</name>
<feature type="compositionally biased region" description="Polar residues" evidence="1">
    <location>
        <begin position="43"/>
        <end position="54"/>
    </location>
</feature>
<feature type="region of interest" description="Disordered" evidence="1">
    <location>
        <begin position="1"/>
        <end position="72"/>
    </location>
</feature>
<proteinExistence type="predicted"/>
<reference evidence="2 3" key="4">
    <citation type="journal article" date="2011" name="BMC Genomics">
        <title>RNA-Seq improves annotation of protein-coding genes in the cucumber genome.</title>
        <authorList>
            <person name="Li Z."/>
            <person name="Zhang Z."/>
            <person name="Yan P."/>
            <person name="Huang S."/>
            <person name="Fei Z."/>
            <person name="Lin K."/>
        </authorList>
    </citation>
    <scope>NUCLEOTIDE SEQUENCE [LARGE SCALE GENOMIC DNA]</scope>
    <source>
        <strain evidence="3">cv. 9930</strain>
    </source>
</reference>
<feature type="compositionally biased region" description="Basic and acidic residues" evidence="1">
    <location>
        <begin position="1"/>
        <end position="10"/>
    </location>
</feature>
<reference evidence="2 3" key="2">
    <citation type="journal article" date="2009" name="PLoS ONE">
        <title>An integrated genetic and cytogenetic map of the cucumber genome.</title>
        <authorList>
            <person name="Ren Y."/>
            <person name="Zhang Z."/>
            <person name="Liu J."/>
            <person name="Staub J.E."/>
            <person name="Han Y."/>
            <person name="Cheng Z."/>
            <person name="Li X."/>
            <person name="Lu J."/>
            <person name="Miao H."/>
            <person name="Kang H."/>
            <person name="Xie B."/>
            <person name="Gu X."/>
            <person name="Wang X."/>
            <person name="Du Y."/>
            <person name="Jin W."/>
            <person name="Huang S."/>
        </authorList>
    </citation>
    <scope>NUCLEOTIDE SEQUENCE [LARGE SCALE GENOMIC DNA]</scope>
    <source>
        <strain evidence="3">cv. 9930</strain>
    </source>
</reference>
<keyword evidence="3" id="KW-1185">Reference proteome</keyword>
<protein>
    <recommendedName>
        <fullName evidence="4">DUF4283 domain-containing protein</fullName>
    </recommendedName>
</protein>
<dbReference type="AlphaFoldDB" id="A0A0A0K120"/>
<reference evidence="2 3" key="1">
    <citation type="journal article" date="2009" name="Nat. Genet.">
        <title>The genome of the cucumber, Cucumis sativus L.</title>
        <authorList>
            <person name="Huang S."/>
            <person name="Li R."/>
            <person name="Zhang Z."/>
            <person name="Li L."/>
            <person name="Gu X."/>
            <person name="Fan W."/>
            <person name="Lucas W.J."/>
            <person name="Wang X."/>
            <person name="Xie B."/>
            <person name="Ni P."/>
            <person name="Ren Y."/>
            <person name="Zhu H."/>
            <person name="Li J."/>
            <person name="Lin K."/>
            <person name="Jin W."/>
            <person name="Fei Z."/>
            <person name="Li G."/>
            <person name="Staub J."/>
            <person name="Kilian A."/>
            <person name="van der Vossen E.A."/>
            <person name="Wu Y."/>
            <person name="Guo J."/>
            <person name="He J."/>
            <person name="Jia Z."/>
            <person name="Ren Y."/>
            <person name="Tian G."/>
            <person name="Lu Y."/>
            <person name="Ruan J."/>
            <person name="Qian W."/>
            <person name="Wang M."/>
            <person name="Huang Q."/>
            <person name="Li B."/>
            <person name="Xuan Z."/>
            <person name="Cao J."/>
            <person name="Asan"/>
            <person name="Wu Z."/>
            <person name="Zhang J."/>
            <person name="Cai Q."/>
            <person name="Bai Y."/>
            <person name="Zhao B."/>
            <person name="Han Y."/>
            <person name="Li Y."/>
            <person name="Li X."/>
            <person name="Wang S."/>
            <person name="Shi Q."/>
            <person name="Liu S."/>
            <person name="Cho W.K."/>
            <person name="Kim J.Y."/>
            <person name="Xu Y."/>
            <person name="Heller-Uszynska K."/>
            <person name="Miao H."/>
            <person name="Cheng Z."/>
            <person name="Zhang S."/>
            <person name="Wu J."/>
            <person name="Yang Y."/>
            <person name="Kang H."/>
            <person name="Li M."/>
            <person name="Liang H."/>
            <person name="Ren X."/>
            <person name="Shi Z."/>
            <person name="Wen M."/>
            <person name="Jian M."/>
            <person name="Yang H."/>
            <person name="Zhang G."/>
            <person name="Yang Z."/>
            <person name="Chen R."/>
            <person name="Liu S."/>
            <person name="Li J."/>
            <person name="Ma L."/>
            <person name="Liu H."/>
            <person name="Zhou Y."/>
            <person name="Zhao J."/>
            <person name="Fang X."/>
            <person name="Li G."/>
            <person name="Fang L."/>
            <person name="Li Y."/>
            <person name="Liu D."/>
            <person name="Zheng H."/>
            <person name="Zhang Y."/>
            <person name="Qin N."/>
            <person name="Li Z."/>
            <person name="Yang G."/>
            <person name="Yang S."/>
            <person name="Bolund L."/>
            <person name="Kristiansen K."/>
            <person name="Zheng H."/>
            <person name="Li S."/>
            <person name="Zhang X."/>
            <person name="Yang H."/>
            <person name="Wang J."/>
            <person name="Sun R."/>
            <person name="Zhang B."/>
            <person name="Jiang S."/>
            <person name="Wang J."/>
            <person name="Du Y."/>
            <person name="Li S."/>
        </authorList>
    </citation>
    <scope>NUCLEOTIDE SEQUENCE [LARGE SCALE GENOMIC DNA]</scope>
    <source>
        <strain evidence="3">cv. 9930</strain>
    </source>
</reference>
<evidence type="ECO:0008006" key="4">
    <source>
        <dbReference type="Google" id="ProtNLM"/>
    </source>
</evidence>
<evidence type="ECO:0000313" key="2">
    <source>
        <dbReference type="EMBL" id="KGN43148.1"/>
    </source>
</evidence>
<dbReference type="Proteomes" id="UP000029981">
    <property type="component" value="Chromosome 7"/>
</dbReference>